<dbReference type="KEGG" id="nai:NECAME_14103"/>
<name>W2SPX2_NECAM</name>
<dbReference type="AlphaFoldDB" id="W2SPX2"/>
<sequence>MQKLPSIMHLKTFYVFYYFMNFPNYPNFPYRCCGRTEMTLIPLSHIRALTGRRLTETFK</sequence>
<proteinExistence type="predicted"/>
<evidence type="ECO:0000313" key="2">
    <source>
        <dbReference type="Proteomes" id="UP000053676"/>
    </source>
</evidence>
<protein>
    <submittedName>
        <fullName evidence="1">Uncharacterized protein</fullName>
    </submittedName>
</protein>
<dbReference type="EMBL" id="KI667004">
    <property type="protein sequence ID" value="ETN71744.1"/>
    <property type="molecule type" value="Genomic_DNA"/>
</dbReference>
<reference evidence="2" key="1">
    <citation type="journal article" date="2014" name="Nat. Genet.">
        <title>Genome of the human hookworm Necator americanus.</title>
        <authorList>
            <person name="Tang Y.T."/>
            <person name="Gao X."/>
            <person name="Rosa B.A."/>
            <person name="Abubucker S."/>
            <person name="Hallsworth-Pepin K."/>
            <person name="Martin J."/>
            <person name="Tyagi R."/>
            <person name="Heizer E."/>
            <person name="Zhang X."/>
            <person name="Bhonagiri-Palsikar V."/>
            <person name="Minx P."/>
            <person name="Warren W.C."/>
            <person name="Wang Q."/>
            <person name="Zhan B."/>
            <person name="Hotez P.J."/>
            <person name="Sternberg P.W."/>
            <person name="Dougall A."/>
            <person name="Gaze S.T."/>
            <person name="Mulvenna J."/>
            <person name="Sotillo J."/>
            <person name="Ranganathan S."/>
            <person name="Rabelo E.M."/>
            <person name="Wilson R.K."/>
            <person name="Felgner P.L."/>
            <person name="Bethony J."/>
            <person name="Hawdon J.M."/>
            <person name="Gasser R.B."/>
            <person name="Loukas A."/>
            <person name="Mitreva M."/>
        </authorList>
    </citation>
    <scope>NUCLEOTIDE SEQUENCE [LARGE SCALE GENOMIC DNA]</scope>
</reference>
<keyword evidence="2" id="KW-1185">Reference proteome</keyword>
<evidence type="ECO:0000313" key="1">
    <source>
        <dbReference type="EMBL" id="ETN71744.1"/>
    </source>
</evidence>
<organism evidence="1 2">
    <name type="scientific">Necator americanus</name>
    <name type="common">Human hookworm</name>
    <dbReference type="NCBI Taxonomy" id="51031"/>
    <lineage>
        <taxon>Eukaryota</taxon>
        <taxon>Metazoa</taxon>
        <taxon>Ecdysozoa</taxon>
        <taxon>Nematoda</taxon>
        <taxon>Chromadorea</taxon>
        <taxon>Rhabditida</taxon>
        <taxon>Rhabditina</taxon>
        <taxon>Rhabditomorpha</taxon>
        <taxon>Strongyloidea</taxon>
        <taxon>Ancylostomatidae</taxon>
        <taxon>Bunostominae</taxon>
        <taxon>Necator</taxon>
    </lineage>
</organism>
<dbReference type="Proteomes" id="UP000053676">
    <property type="component" value="Unassembled WGS sequence"/>
</dbReference>
<gene>
    <name evidence="1" type="ORF">NECAME_14103</name>
</gene>
<accession>W2SPX2</accession>